<dbReference type="AlphaFoldDB" id="A0A6A6L178"/>
<sequence>MFHQAFILSLLVTLAAIQRNHAVDYTVTNNAGSTGGSACFSRDIGVDYRNQTLSAATDFAWRAFQQANPADGNTVDKVSLFIDVIGLIDVIDGVAYANNNEIHPGKGDRWDQGYDITAKFLEYCNALKNGFVAELNKKMKSAYSDQYFVDLLGKSVDQLWSDYKAKCAK</sequence>
<organism evidence="2 3">
    <name type="scientific">Hevea brasiliensis</name>
    <name type="common">Para rubber tree</name>
    <name type="synonym">Siphonia brasiliensis</name>
    <dbReference type="NCBI Taxonomy" id="3981"/>
    <lineage>
        <taxon>Eukaryota</taxon>
        <taxon>Viridiplantae</taxon>
        <taxon>Streptophyta</taxon>
        <taxon>Embryophyta</taxon>
        <taxon>Tracheophyta</taxon>
        <taxon>Spermatophyta</taxon>
        <taxon>Magnoliopsida</taxon>
        <taxon>eudicotyledons</taxon>
        <taxon>Gunneridae</taxon>
        <taxon>Pentapetalae</taxon>
        <taxon>rosids</taxon>
        <taxon>fabids</taxon>
        <taxon>Malpighiales</taxon>
        <taxon>Euphorbiaceae</taxon>
        <taxon>Crotonoideae</taxon>
        <taxon>Micrandreae</taxon>
        <taxon>Hevea</taxon>
    </lineage>
</organism>
<reference evidence="2 3" key="1">
    <citation type="journal article" date="2020" name="Mol. Plant">
        <title>The Chromosome-Based Rubber Tree Genome Provides New Insights into Spurge Genome Evolution and Rubber Biosynthesis.</title>
        <authorList>
            <person name="Liu J."/>
            <person name="Shi C."/>
            <person name="Shi C.C."/>
            <person name="Li W."/>
            <person name="Zhang Q.J."/>
            <person name="Zhang Y."/>
            <person name="Li K."/>
            <person name="Lu H.F."/>
            <person name="Shi C."/>
            <person name="Zhu S.T."/>
            <person name="Xiao Z.Y."/>
            <person name="Nan H."/>
            <person name="Yue Y."/>
            <person name="Zhu X.G."/>
            <person name="Wu Y."/>
            <person name="Hong X.N."/>
            <person name="Fan G.Y."/>
            <person name="Tong Y."/>
            <person name="Zhang D."/>
            <person name="Mao C.L."/>
            <person name="Liu Y.L."/>
            <person name="Hao S.J."/>
            <person name="Liu W.Q."/>
            <person name="Lv M.Q."/>
            <person name="Zhang H.B."/>
            <person name="Liu Y."/>
            <person name="Hu-Tang G.R."/>
            <person name="Wang J.P."/>
            <person name="Wang J.H."/>
            <person name="Sun Y.H."/>
            <person name="Ni S.B."/>
            <person name="Chen W.B."/>
            <person name="Zhang X.C."/>
            <person name="Jiao Y.N."/>
            <person name="Eichler E.E."/>
            <person name="Li G.H."/>
            <person name="Liu X."/>
            <person name="Gao L.Z."/>
        </authorList>
    </citation>
    <scope>NUCLEOTIDE SEQUENCE [LARGE SCALE GENOMIC DNA]</scope>
    <source>
        <strain evidence="3">cv. GT1</strain>
        <tissue evidence="2">Leaf</tissue>
    </source>
</reference>
<evidence type="ECO:0000256" key="1">
    <source>
        <dbReference type="SAM" id="SignalP"/>
    </source>
</evidence>
<dbReference type="PANTHER" id="PTHR33321:SF12">
    <property type="entry name" value="PLANT BASIC SECRETORY PROTEIN (BSP) FAMILY PROTEIN"/>
    <property type="match status" value="1"/>
</dbReference>
<dbReference type="Proteomes" id="UP000467840">
    <property type="component" value="Chromosome 7"/>
</dbReference>
<proteinExistence type="predicted"/>
<evidence type="ECO:0000313" key="3">
    <source>
        <dbReference type="Proteomes" id="UP000467840"/>
    </source>
</evidence>
<keyword evidence="1" id="KW-0732">Signal</keyword>
<evidence type="ECO:0008006" key="4">
    <source>
        <dbReference type="Google" id="ProtNLM"/>
    </source>
</evidence>
<dbReference type="InterPro" id="IPR007541">
    <property type="entry name" value="Uncharacterised_BSP"/>
</dbReference>
<gene>
    <name evidence="2" type="ORF">GH714_013693</name>
</gene>
<dbReference type="EMBL" id="JAAGAX010000013">
    <property type="protein sequence ID" value="KAF2294614.1"/>
    <property type="molecule type" value="Genomic_DNA"/>
</dbReference>
<comment type="caution">
    <text evidence="2">The sequence shown here is derived from an EMBL/GenBank/DDBJ whole genome shotgun (WGS) entry which is preliminary data.</text>
</comment>
<dbReference type="Pfam" id="PF04450">
    <property type="entry name" value="BSP"/>
    <property type="match status" value="1"/>
</dbReference>
<name>A0A6A6L178_HEVBR</name>
<dbReference type="PANTHER" id="PTHR33321">
    <property type="match status" value="1"/>
</dbReference>
<feature type="chain" id="PRO_5025439723" description="Pectinesterase inhibitor domain-containing protein" evidence="1">
    <location>
        <begin position="23"/>
        <end position="169"/>
    </location>
</feature>
<evidence type="ECO:0000313" key="2">
    <source>
        <dbReference type="EMBL" id="KAF2294614.1"/>
    </source>
</evidence>
<accession>A0A6A6L178</accession>
<protein>
    <recommendedName>
        <fullName evidence="4">Pectinesterase inhibitor domain-containing protein</fullName>
    </recommendedName>
</protein>
<feature type="signal peptide" evidence="1">
    <location>
        <begin position="1"/>
        <end position="22"/>
    </location>
</feature>
<keyword evidence="3" id="KW-1185">Reference proteome</keyword>